<feature type="transmembrane region" description="Helical" evidence="9">
    <location>
        <begin position="315"/>
        <end position="338"/>
    </location>
</feature>
<organism evidence="10 11">
    <name type="scientific">Corynebacterium felinum</name>
    <dbReference type="NCBI Taxonomy" id="131318"/>
    <lineage>
        <taxon>Bacteria</taxon>
        <taxon>Bacillati</taxon>
        <taxon>Actinomycetota</taxon>
        <taxon>Actinomycetes</taxon>
        <taxon>Mycobacteriales</taxon>
        <taxon>Corynebacteriaceae</taxon>
        <taxon>Corynebacterium</taxon>
    </lineage>
</organism>
<dbReference type="InterPro" id="IPR049829">
    <property type="entry name" value="MptA/B-like"/>
</dbReference>
<keyword evidence="5 9" id="KW-1133">Transmembrane helix</keyword>
<comment type="caution">
    <text evidence="10">The sequence shown here is derived from an EMBL/GenBank/DDBJ whole genome shotgun (WGS) entry which is preliminary data.</text>
</comment>
<dbReference type="GO" id="GO:0016757">
    <property type="term" value="F:glycosyltransferase activity"/>
    <property type="evidence" value="ECO:0007669"/>
    <property type="project" value="UniProtKB-KW"/>
</dbReference>
<sequence length="643" mass="69091">MACVIDDQRSDSAQPRPRTTDENSCSGDSASDGSASALPLKRVSWWRRAWGILPQVGAAGSRSAHLHVAEDEFGDDLSRYDNVSVLVKAASGVDLLTPSRDGSVIPFGTLPESKSKNLTRPESRRGFVFPTLGYQELRRFAFLRWLGTLGALLLGFGALGAGAMPVVNSPYAEFPGGSLMWRMLQTSTMLCFVGVSLIVVAWLLMAPFTGVALRRGHVRTGVISMSMMRRTFLVWSLPIVASAPMFTQDIYSYLANGSIIRLGLDPYSGGPIDLLGTENVLARSVPFIWAHSSSPYGPVALGVAAIISWLTNDSIVLGVIAHRITAIAGVALAGWAVVQLARRCRVIPQAALWLGILNPLTILHLVGGIHNESILLGLLLAGVELGLRAADYLRLGLFYRACWLLVASGFLISCAGMVKVTGFIGLGFIGMAVARSIRLREHSVLLSWIVAILAQTVLLCVSVALVTWMSGISLGWISGQGGAATIRSWMSMSTAIGVVFSWVAEQLALGNHSDAMLVVTRMVGIAIAGVFMVRMLLATYAGRIHPVGALGVSTFVMVIFFPVVHPWYMLWAILPLSAWANRELFRGAVIAYTLVLSFFVLPRGLGLPPTTVLSIYIASIFGFGIIIGSSYVILKRRGVIGLH</sequence>
<comment type="subcellular location">
    <subcellularLocation>
        <location evidence="1">Membrane</location>
        <topology evidence="1">Multi-pass membrane protein</topology>
    </subcellularLocation>
</comment>
<evidence type="ECO:0000256" key="8">
    <source>
        <dbReference type="SAM" id="MobiDB-lite"/>
    </source>
</evidence>
<feature type="transmembrane region" description="Helical" evidence="9">
    <location>
        <begin position="515"/>
        <end position="537"/>
    </location>
</feature>
<feature type="transmembrane region" description="Helical" evidence="9">
    <location>
        <begin position="489"/>
        <end position="509"/>
    </location>
</feature>
<keyword evidence="11" id="KW-1185">Reference proteome</keyword>
<accession>A0ABU2BAP9</accession>
<dbReference type="Proteomes" id="UP001183619">
    <property type="component" value="Unassembled WGS sequence"/>
</dbReference>
<feature type="transmembrane region" description="Helical" evidence="9">
    <location>
        <begin position="584"/>
        <end position="601"/>
    </location>
</feature>
<evidence type="ECO:0000256" key="7">
    <source>
        <dbReference type="ARBA" id="ARBA00043987"/>
    </source>
</evidence>
<feature type="transmembrane region" description="Helical" evidence="9">
    <location>
        <begin position="350"/>
        <end position="367"/>
    </location>
</feature>
<evidence type="ECO:0000256" key="4">
    <source>
        <dbReference type="ARBA" id="ARBA00022692"/>
    </source>
</evidence>
<feature type="transmembrane region" description="Helical" evidence="9">
    <location>
        <begin position="402"/>
        <end position="433"/>
    </location>
</feature>
<keyword evidence="3 10" id="KW-0808">Transferase</keyword>
<reference evidence="10 11" key="1">
    <citation type="submission" date="2023-07" db="EMBL/GenBank/DDBJ databases">
        <title>Sequencing the genomes of 1000 actinobacteria strains.</title>
        <authorList>
            <person name="Klenk H.-P."/>
        </authorList>
    </citation>
    <scope>NUCLEOTIDE SEQUENCE [LARGE SCALE GENOMIC DNA]</scope>
    <source>
        <strain evidence="10 11">DSM 44508</strain>
    </source>
</reference>
<evidence type="ECO:0000256" key="6">
    <source>
        <dbReference type="ARBA" id="ARBA00023136"/>
    </source>
</evidence>
<feature type="region of interest" description="Disordered" evidence="8">
    <location>
        <begin position="1"/>
        <end position="35"/>
    </location>
</feature>
<protein>
    <submittedName>
        <fullName evidence="10">Alpha-1,6-mannosyltransferase</fullName>
        <ecNumber evidence="10">2.4.1.-</ecNumber>
    </submittedName>
</protein>
<feature type="compositionally biased region" description="Basic and acidic residues" evidence="8">
    <location>
        <begin position="1"/>
        <end position="10"/>
    </location>
</feature>
<comment type="similarity">
    <text evidence="7">Belongs to the MptA/B family.</text>
</comment>
<proteinExistence type="inferred from homology"/>
<evidence type="ECO:0000313" key="10">
    <source>
        <dbReference type="EMBL" id="MDR7355717.1"/>
    </source>
</evidence>
<keyword evidence="2 10" id="KW-0328">Glycosyltransferase</keyword>
<evidence type="ECO:0000256" key="5">
    <source>
        <dbReference type="ARBA" id="ARBA00022989"/>
    </source>
</evidence>
<feature type="transmembrane region" description="Helical" evidence="9">
    <location>
        <begin position="145"/>
        <end position="167"/>
    </location>
</feature>
<evidence type="ECO:0000256" key="2">
    <source>
        <dbReference type="ARBA" id="ARBA00022676"/>
    </source>
</evidence>
<dbReference type="EC" id="2.4.1.-" evidence="10"/>
<evidence type="ECO:0000256" key="9">
    <source>
        <dbReference type="SAM" id="Phobius"/>
    </source>
</evidence>
<evidence type="ECO:0000256" key="3">
    <source>
        <dbReference type="ARBA" id="ARBA00022679"/>
    </source>
</evidence>
<feature type="transmembrane region" description="Helical" evidence="9">
    <location>
        <begin position="187"/>
        <end position="211"/>
    </location>
</feature>
<keyword evidence="6 9" id="KW-0472">Membrane</keyword>
<dbReference type="EMBL" id="JAVDYF010000001">
    <property type="protein sequence ID" value="MDR7355717.1"/>
    <property type="molecule type" value="Genomic_DNA"/>
</dbReference>
<feature type="transmembrane region" description="Helical" evidence="9">
    <location>
        <begin position="544"/>
        <end position="564"/>
    </location>
</feature>
<dbReference type="NCBIfam" id="NF038066">
    <property type="entry name" value="MptB"/>
    <property type="match status" value="1"/>
</dbReference>
<name>A0ABU2BAP9_9CORY</name>
<evidence type="ECO:0000256" key="1">
    <source>
        <dbReference type="ARBA" id="ARBA00004141"/>
    </source>
</evidence>
<keyword evidence="4 9" id="KW-0812">Transmembrane</keyword>
<dbReference type="Pfam" id="PF26314">
    <property type="entry name" value="MptA_B_family"/>
    <property type="match status" value="1"/>
</dbReference>
<feature type="compositionally biased region" description="Low complexity" evidence="8">
    <location>
        <begin position="26"/>
        <end position="35"/>
    </location>
</feature>
<feature type="transmembrane region" description="Helical" evidence="9">
    <location>
        <begin position="445"/>
        <end position="468"/>
    </location>
</feature>
<feature type="transmembrane region" description="Helical" evidence="9">
    <location>
        <begin position="232"/>
        <end position="254"/>
    </location>
</feature>
<gene>
    <name evidence="10" type="ORF">J2S37_002255</name>
</gene>
<feature type="transmembrane region" description="Helical" evidence="9">
    <location>
        <begin position="613"/>
        <end position="634"/>
    </location>
</feature>
<evidence type="ECO:0000313" key="11">
    <source>
        <dbReference type="Proteomes" id="UP001183619"/>
    </source>
</evidence>